<evidence type="ECO:0000256" key="2">
    <source>
        <dbReference type="PROSITE-ProRule" id="PRU00703"/>
    </source>
</evidence>
<dbReference type="SMART" id="SM00116">
    <property type="entry name" value="CBS"/>
    <property type="match status" value="2"/>
</dbReference>
<dbReference type="InterPro" id="IPR000644">
    <property type="entry name" value="CBS_dom"/>
</dbReference>
<organism evidence="4 5">
    <name type="scientific">Consotaella salsifontis</name>
    <dbReference type="NCBI Taxonomy" id="1365950"/>
    <lineage>
        <taxon>Bacteria</taxon>
        <taxon>Pseudomonadati</taxon>
        <taxon>Pseudomonadota</taxon>
        <taxon>Alphaproteobacteria</taxon>
        <taxon>Hyphomicrobiales</taxon>
        <taxon>Aurantimonadaceae</taxon>
        <taxon>Consotaella</taxon>
    </lineage>
</organism>
<evidence type="ECO:0000256" key="1">
    <source>
        <dbReference type="ARBA" id="ARBA00023122"/>
    </source>
</evidence>
<feature type="domain" description="CBS" evidence="3">
    <location>
        <begin position="7"/>
        <end position="68"/>
    </location>
</feature>
<dbReference type="CDD" id="cd04623">
    <property type="entry name" value="CBS_pair_bac_euk"/>
    <property type="match status" value="1"/>
</dbReference>
<dbReference type="OrthoDB" id="9807125at2"/>
<feature type="domain" description="CBS" evidence="3">
    <location>
        <begin position="76"/>
        <end position="132"/>
    </location>
</feature>
<name>A0A1T4L7W0_9HYPH</name>
<reference evidence="4 5" key="1">
    <citation type="submission" date="2017-02" db="EMBL/GenBank/DDBJ databases">
        <authorList>
            <person name="Peterson S.W."/>
        </authorList>
    </citation>
    <scope>NUCLEOTIDE SEQUENCE [LARGE SCALE GENOMIC DNA]</scope>
    <source>
        <strain evidence="4 5">USBA 369</strain>
    </source>
</reference>
<evidence type="ECO:0000313" key="4">
    <source>
        <dbReference type="EMBL" id="SJZ50640.1"/>
    </source>
</evidence>
<proteinExistence type="predicted"/>
<accession>A0A1T4L7W0</accession>
<dbReference type="InterPro" id="IPR046342">
    <property type="entry name" value="CBS_dom_sf"/>
</dbReference>
<dbReference type="AlphaFoldDB" id="A0A1T4L7W0"/>
<keyword evidence="5" id="KW-1185">Reference proteome</keyword>
<dbReference type="Pfam" id="PF00571">
    <property type="entry name" value="CBS"/>
    <property type="match status" value="2"/>
</dbReference>
<dbReference type="InterPro" id="IPR044725">
    <property type="entry name" value="CBSX3_CBS_dom"/>
</dbReference>
<dbReference type="PROSITE" id="PS51371">
    <property type="entry name" value="CBS"/>
    <property type="match status" value="2"/>
</dbReference>
<protein>
    <submittedName>
        <fullName evidence="4">CBS domain-containing protein</fullName>
    </submittedName>
</protein>
<evidence type="ECO:0000259" key="3">
    <source>
        <dbReference type="PROSITE" id="PS51371"/>
    </source>
</evidence>
<dbReference type="InterPro" id="IPR051257">
    <property type="entry name" value="Diverse_CBS-Domain"/>
</dbReference>
<evidence type="ECO:0000313" key="5">
    <source>
        <dbReference type="Proteomes" id="UP000190135"/>
    </source>
</evidence>
<gene>
    <name evidence="4" type="ORF">SAMN05428963_10193</name>
</gene>
<dbReference type="SUPFAM" id="SSF54631">
    <property type="entry name" value="CBS-domain pair"/>
    <property type="match status" value="1"/>
</dbReference>
<dbReference type="Gene3D" id="3.10.580.10">
    <property type="entry name" value="CBS-domain"/>
    <property type="match status" value="1"/>
</dbReference>
<dbReference type="Proteomes" id="UP000190135">
    <property type="component" value="Unassembled WGS sequence"/>
</dbReference>
<keyword evidence="1 2" id="KW-0129">CBS domain</keyword>
<dbReference type="PANTHER" id="PTHR43080:SF2">
    <property type="entry name" value="CBS DOMAIN-CONTAINING PROTEIN"/>
    <property type="match status" value="1"/>
</dbReference>
<dbReference type="STRING" id="1365950.SAMN05428963_10193"/>
<dbReference type="PANTHER" id="PTHR43080">
    <property type="entry name" value="CBS DOMAIN-CONTAINING PROTEIN CBSX3, MITOCHONDRIAL"/>
    <property type="match status" value="1"/>
</dbReference>
<dbReference type="RefSeq" id="WP_078706418.1">
    <property type="nucleotide sequence ID" value="NZ_FUXL01000001.1"/>
</dbReference>
<dbReference type="EMBL" id="FUXL01000001">
    <property type="protein sequence ID" value="SJZ50640.1"/>
    <property type="molecule type" value="Genomic_DNA"/>
</dbReference>
<sequence length="143" mass="15659">MTVKHILERKGRDVVTMQPTATLAEAAQLLAQKRIGAVVLLDGDGKVNGILSERDIVRLIGTKGISALEEPVSKVMTLKVVTCPENTTVIEAMEIMTERRFRHLPVIEEGKLVGLVSIGDIVAERIARAEQEAEDIRNYIATS</sequence>